<dbReference type="InterPro" id="IPR036291">
    <property type="entry name" value="NAD(P)-bd_dom_sf"/>
</dbReference>
<dbReference type="AlphaFoldDB" id="Q5KNA6"/>
<dbReference type="Proteomes" id="UP000002149">
    <property type="component" value="Chromosome 1"/>
</dbReference>
<dbReference type="InParanoid" id="Q5KNA6"/>
<dbReference type="eggNOG" id="ENOG502S3UW">
    <property type="taxonomic scope" value="Eukaryota"/>
</dbReference>
<dbReference type="PANTHER" id="PTHR15020">
    <property type="entry name" value="FLAVIN REDUCTASE-RELATED"/>
    <property type="match status" value="1"/>
</dbReference>
<accession>Q55YZ0</accession>
<dbReference type="PANTHER" id="PTHR15020:SF50">
    <property type="entry name" value="UPF0659 PROTEIN YMR090W"/>
    <property type="match status" value="1"/>
</dbReference>
<dbReference type="RefSeq" id="XP_024512003.1">
    <property type="nucleotide sequence ID" value="XM_024656374.1"/>
</dbReference>
<gene>
    <name evidence="2" type="ordered locus">CNA07170</name>
</gene>
<dbReference type="GeneID" id="3253492"/>
<organism evidence="2 3">
    <name type="scientific">Cryptococcus deneoformans (strain JEC21 / ATCC MYA-565)</name>
    <name type="common">Cryptococcus neoformans var. neoformans serotype D</name>
    <dbReference type="NCBI Taxonomy" id="214684"/>
    <lineage>
        <taxon>Eukaryota</taxon>
        <taxon>Fungi</taxon>
        <taxon>Dikarya</taxon>
        <taxon>Basidiomycota</taxon>
        <taxon>Agaricomycotina</taxon>
        <taxon>Tremellomycetes</taxon>
        <taxon>Tremellales</taxon>
        <taxon>Cryptococcaceae</taxon>
        <taxon>Cryptococcus</taxon>
        <taxon>Cryptococcus neoformans species complex</taxon>
    </lineage>
</organism>
<evidence type="ECO:0000259" key="1">
    <source>
        <dbReference type="Pfam" id="PF13460"/>
    </source>
</evidence>
<dbReference type="STRING" id="214684.Q5KNA6"/>
<dbReference type="InterPro" id="IPR016040">
    <property type="entry name" value="NAD(P)-bd_dom"/>
</dbReference>
<sequence>MLAAFIGASRGVGYHTVVQLLSSPSTQQWTAILLVRKPEALSSDPNLAEYISSGRLQLIKGDATVEDDIRQLFDRQVDLLVTSIGGKSQLTRRGFINDVPDLCTRATVALLHVLAEVHKKGQQVPRVITVSTMGVGENHKVMPLVWRILYPWLLRSALLDKGGLEYLFQRASTVMSPPTPPSTDVLSATTISSTLKDFIPEVIILRGAAYVEDDQPPKGRKETKIGERLKSYTIRRAEVARVIVEDCLPGRNEWVNKLPVIGY</sequence>
<dbReference type="Gene3D" id="3.40.50.720">
    <property type="entry name" value="NAD(P)-binding Rossmann-like Domain"/>
    <property type="match status" value="1"/>
</dbReference>
<feature type="domain" description="NAD(P)-binding" evidence="1">
    <location>
        <begin position="7"/>
        <end position="146"/>
    </location>
</feature>
<dbReference type="SUPFAM" id="SSF51735">
    <property type="entry name" value="NAD(P)-binding Rossmann-fold domains"/>
    <property type="match status" value="1"/>
</dbReference>
<dbReference type="EMBL" id="AE017341">
    <property type="protein sequence ID" value="AAW41215.2"/>
    <property type="molecule type" value="Genomic_DNA"/>
</dbReference>
<reference evidence="2 3" key="1">
    <citation type="journal article" date="2005" name="Science">
        <title>The genome of the basidiomycetous yeast and human pathogen Cryptococcus neoformans.</title>
        <authorList>
            <person name="Loftus B.J."/>
            <person name="Fung E."/>
            <person name="Roncaglia P."/>
            <person name="Rowley D."/>
            <person name="Amedeo P."/>
            <person name="Bruno D."/>
            <person name="Vamathevan J."/>
            <person name="Miranda M."/>
            <person name="Anderson I.J."/>
            <person name="Fraser J.A."/>
            <person name="Allen J.E."/>
            <person name="Bosdet I.E."/>
            <person name="Brent M.R."/>
            <person name="Chiu R."/>
            <person name="Doering T.L."/>
            <person name="Donlin M.J."/>
            <person name="D'Souza C.A."/>
            <person name="Fox D.S."/>
            <person name="Grinberg V."/>
            <person name="Fu J."/>
            <person name="Fukushima M."/>
            <person name="Haas B.J."/>
            <person name="Huang J.C."/>
            <person name="Janbon G."/>
            <person name="Jones S.J."/>
            <person name="Koo H.L."/>
            <person name="Krzywinski M.I."/>
            <person name="Kwon-Chung J.K."/>
            <person name="Lengeler K.B."/>
            <person name="Maiti R."/>
            <person name="Marra M.A."/>
            <person name="Marra R.E."/>
            <person name="Mathewson C.A."/>
            <person name="Mitchell T.G."/>
            <person name="Pertea M."/>
            <person name="Riggs F.R."/>
            <person name="Salzberg S.L."/>
            <person name="Schein J.E."/>
            <person name="Shvartsbeyn A."/>
            <person name="Shin H."/>
            <person name="Shumway M."/>
            <person name="Specht C.A."/>
            <person name="Suh B.B."/>
            <person name="Tenney A."/>
            <person name="Utterback T.R."/>
            <person name="Wickes B.L."/>
            <person name="Wortman J.R."/>
            <person name="Wye N.H."/>
            <person name="Kronstad J.W."/>
            <person name="Lodge J.K."/>
            <person name="Heitman J."/>
            <person name="Davis R.W."/>
            <person name="Fraser C.M."/>
            <person name="Hyman R.W."/>
        </authorList>
    </citation>
    <scope>NUCLEOTIDE SEQUENCE [LARGE SCALE GENOMIC DNA]</scope>
    <source>
        <strain evidence="3">JEC21 / ATCC MYA-565</strain>
    </source>
</reference>
<dbReference type="Pfam" id="PF13460">
    <property type="entry name" value="NAD_binding_10"/>
    <property type="match status" value="1"/>
</dbReference>
<proteinExistence type="predicted"/>
<dbReference type="OrthoDB" id="63935at2759"/>
<dbReference type="KEGG" id="cne:CNA07170"/>
<dbReference type="PaxDb" id="214684-Q5KNA6"/>
<accession>Q5KNA6</accession>
<protein>
    <recommendedName>
        <fullName evidence="1">NAD(P)-binding domain-containing protein</fullName>
    </recommendedName>
</protein>
<evidence type="ECO:0000313" key="2">
    <source>
        <dbReference type="EMBL" id="AAW41215.2"/>
    </source>
</evidence>
<dbReference type="HOGENOM" id="CLU_066707_1_0_1"/>
<keyword evidence="3" id="KW-1185">Reference proteome</keyword>
<name>Q5KNA6_CRYD1</name>
<evidence type="ECO:0000313" key="3">
    <source>
        <dbReference type="Proteomes" id="UP000002149"/>
    </source>
</evidence>
<dbReference type="VEuPathDB" id="FungiDB:CNA07170"/>